<dbReference type="InterPro" id="IPR035067">
    <property type="entry name" value="V-type_ATPase_csu/dsu"/>
</dbReference>
<sequence length="384" mass="43394">MQRFPVIATKPPSIATVARYAYLNTLVSALSGRLLSAGQLQELVEQSVTDATVLLRAAGLTTISLEEMEDRSLEQVLIDNLLREARRLIRPLDSEAQELLSYWLRRFEIGNLKAVVRGKLTGRSKEAIEADFIDIGAMTALPLNKLMEAEDVPEMLGCLEGTPYAGIAHQARSVYGERYELPHHGEDRELFLIEATIDREYYARLDQRMKAIQEELDRHYLQPLVGHLIDQINLVWLLRYRFAYRLAPPLTYFLLSPGGYHLSSQHLLTLVRAENFEEALRRVPTPLEPLVAGATSASEVEDRLGKHLLGVARFILKRTSFNLGRALAYLFLREKELLHLYGVIKGRTLQLAPHLIHQAVWLTDDSASFRERGTLQSSSGGMAR</sequence>
<dbReference type="AlphaFoldDB" id="D5BXK0"/>
<dbReference type="RefSeq" id="WP_013031852.1">
    <property type="nucleotide sequence ID" value="NC_013960.1"/>
</dbReference>
<evidence type="ECO:0000256" key="1">
    <source>
        <dbReference type="ARBA" id="ARBA00006709"/>
    </source>
</evidence>
<dbReference type="EMBL" id="CP001798">
    <property type="protein sequence ID" value="ADE13958.1"/>
    <property type="molecule type" value="Genomic_DNA"/>
</dbReference>
<evidence type="ECO:0000256" key="3">
    <source>
        <dbReference type="ARBA" id="ARBA00023065"/>
    </source>
</evidence>
<dbReference type="eggNOG" id="COG1527">
    <property type="taxonomic scope" value="Bacteria"/>
</dbReference>
<gene>
    <name evidence="4" type="ordered locus">Nhal_0778</name>
</gene>
<dbReference type="Proteomes" id="UP000001844">
    <property type="component" value="Chromosome"/>
</dbReference>
<dbReference type="SUPFAM" id="SSF103486">
    <property type="entry name" value="V-type ATP synthase subunit C"/>
    <property type="match status" value="1"/>
</dbReference>
<evidence type="ECO:0000256" key="2">
    <source>
        <dbReference type="ARBA" id="ARBA00022448"/>
    </source>
</evidence>
<protein>
    <submittedName>
        <fullName evidence="4">H+transporting two-sector ATPase C (AC39) subunit</fullName>
    </submittedName>
</protein>
<comment type="similarity">
    <text evidence="1">Belongs to the V-ATPase V0D/AC39 subunit family.</text>
</comment>
<dbReference type="Gene3D" id="1.10.132.50">
    <property type="entry name" value="ATP synthase (C/AC39) subunit, domain 3"/>
    <property type="match status" value="1"/>
</dbReference>
<accession>D5BXK0</accession>
<evidence type="ECO:0000313" key="5">
    <source>
        <dbReference type="Proteomes" id="UP000001844"/>
    </source>
</evidence>
<dbReference type="GO" id="GO:0046961">
    <property type="term" value="F:proton-transporting ATPase activity, rotational mechanism"/>
    <property type="evidence" value="ECO:0007669"/>
    <property type="project" value="InterPro"/>
</dbReference>
<dbReference type="Gene3D" id="1.20.1690.10">
    <property type="entry name" value="V-type ATP synthase subunit C domain"/>
    <property type="match status" value="2"/>
</dbReference>
<reference evidence="5" key="1">
    <citation type="submission" date="2010-04" db="EMBL/GenBank/DDBJ databases">
        <title>Complete genome sequence of Nitrosococcus halophilus Nc4, a salt-adapted, aerobic obligate ammonia-oxidizing sulfur purple bacterium.</title>
        <authorList>
            <consortium name="US DOE Joint Genome Institute"/>
            <person name="Campbell M.A."/>
            <person name="Malfatti S.A."/>
            <person name="Chain P.S.G."/>
            <person name="Heidelberg J.F."/>
            <person name="Ward B.B."/>
            <person name="Klotz M.G."/>
        </authorList>
    </citation>
    <scope>NUCLEOTIDE SEQUENCE [LARGE SCALE GENOMIC DNA]</scope>
    <source>
        <strain evidence="5">Nc4</strain>
    </source>
</reference>
<dbReference type="HOGENOM" id="CLU_796052_0_0_6"/>
<keyword evidence="3" id="KW-0406">Ion transport</keyword>
<dbReference type="InterPro" id="IPR002843">
    <property type="entry name" value="ATPase_V0-cplx_csu/dsu"/>
</dbReference>
<dbReference type="InterPro" id="IPR036079">
    <property type="entry name" value="ATPase_csu/dsu_sf"/>
</dbReference>
<name>D5BXK0_NITHN</name>
<dbReference type="InterPro" id="IPR044911">
    <property type="entry name" value="V-type_ATPase_csu/dsu_dom_3"/>
</dbReference>
<keyword evidence="5" id="KW-1185">Reference proteome</keyword>
<dbReference type="KEGG" id="nhl:Nhal_0778"/>
<dbReference type="OrthoDB" id="5757004at2"/>
<proteinExistence type="inferred from homology"/>
<evidence type="ECO:0000313" key="4">
    <source>
        <dbReference type="EMBL" id="ADE13958.1"/>
    </source>
</evidence>
<organism evidence="4 5">
    <name type="scientific">Nitrosococcus halophilus (strain Nc4)</name>
    <dbReference type="NCBI Taxonomy" id="472759"/>
    <lineage>
        <taxon>Bacteria</taxon>
        <taxon>Pseudomonadati</taxon>
        <taxon>Pseudomonadota</taxon>
        <taxon>Gammaproteobacteria</taxon>
        <taxon>Chromatiales</taxon>
        <taxon>Chromatiaceae</taxon>
        <taxon>Nitrosococcus</taxon>
    </lineage>
</organism>
<dbReference type="STRING" id="472759.Nhal_0778"/>
<dbReference type="InterPro" id="IPR050873">
    <property type="entry name" value="V-ATPase_V0D/AC39_subunit"/>
</dbReference>
<dbReference type="Pfam" id="PF01992">
    <property type="entry name" value="vATP-synt_AC39"/>
    <property type="match status" value="1"/>
</dbReference>
<dbReference type="PANTHER" id="PTHR38682:SF1">
    <property type="entry name" value="V-TYPE ATP SYNTHASE SUBUNIT C"/>
    <property type="match status" value="1"/>
</dbReference>
<keyword evidence="2" id="KW-0813">Transport</keyword>
<dbReference type="PANTHER" id="PTHR38682">
    <property type="entry name" value="V-TYPE ATP SYNTHASE SUBUNIT C"/>
    <property type="match status" value="1"/>
</dbReference>